<dbReference type="InterPro" id="IPR022764">
    <property type="entry name" value="Peptidase_S54_rhomboid_dom"/>
</dbReference>
<comment type="similarity">
    <text evidence="2">Belongs to the peptidase S54 family.</text>
</comment>
<evidence type="ECO:0000256" key="1">
    <source>
        <dbReference type="ARBA" id="ARBA00004141"/>
    </source>
</evidence>
<evidence type="ECO:0000256" key="5">
    <source>
        <dbReference type="ARBA" id="ARBA00022989"/>
    </source>
</evidence>
<feature type="transmembrane region" description="Helical" evidence="7">
    <location>
        <begin position="71"/>
        <end position="91"/>
    </location>
</feature>
<keyword evidence="3 7" id="KW-0812">Transmembrane</keyword>
<comment type="subcellular location">
    <subcellularLocation>
        <location evidence="1">Membrane</location>
        <topology evidence="1">Multi-pass membrane protein</topology>
    </subcellularLocation>
</comment>
<dbReference type="Gene3D" id="1.20.1540.10">
    <property type="entry name" value="Rhomboid-like"/>
    <property type="match status" value="1"/>
</dbReference>
<feature type="transmembrane region" description="Helical" evidence="7">
    <location>
        <begin position="181"/>
        <end position="198"/>
    </location>
</feature>
<feature type="transmembrane region" description="Helical" evidence="7">
    <location>
        <begin position="157"/>
        <end position="175"/>
    </location>
</feature>
<keyword evidence="4" id="KW-0378">Hydrolase</keyword>
<evidence type="ECO:0000256" key="3">
    <source>
        <dbReference type="ARBA" id="ARBA00022692"/>
    </source>
</evidence>
<feature type="transmembrane region" description="Helical" evidence="7">
    <location>
        <begin position="256"/>
        <end position="275"/>
    </location>
</feature>
<evidence type="ECO:0000256" key="7">
    <source>
        <dbReference type="SAM" id="Phobius"/>
    </source>
</evidence>
<gene>
    <name evidence="9" type="ORF">HNR67_001107</name>
</gene>
<evidence type="ECO:0000313" key="9">
    <source>
        <dbReference type="EMBL" id="MBB4674989.1"/>
    </source>
</evidence>
<evidence type="ECO:0000313" key="10">
    <source>
        <dbReference type="Proteomes" id="UP000533598"/>
    </source>
</evidence>
<dbReference type="PANTHER" id="PTHR43731:SF14">
    <property type="entry name" value="PRESENILIN-ASSOCIATED RHOMBOID-LIKE PROTEIN, MITOCHONDRIAL"/>
    <property type="match status" value="1"/>
</dbReference>
<dbReference type="InterPro" id="IPR035952">
    <property type="entry name" value="Rhomboid-like_sf"/>
</dbReference>
<dbReference type="Pfam" id="PF01694">
    <property type="entry name" value="Rhomboid"/>
    <property type="match status" value="1"/>
</dbReference>
<evidence type="ECO:0000256" key="2">
    <source>
        <dbReference type="ARBA" id="ARBA00009045"/>
    </source>
</evidence>
<feature type="transmembrane region" description="Helical" evidence="7">
    <location>
        <begin position="126"/>
        <end position="145"/>
    </location>
</feature>
<dbReference type="GO" id="GO:0006508">
    <property type="term" value="P:proteolysis"/>
    <property type="evidence" value="ECO:0007669"/>
    <property type="project" value="UniProtKB-KW"/>
</dbReference>
<protein>
    <submittedName>
        <fullName evidence="9">Membrane associated rhomboid family serine protease</fullName>
    </submittedName>
</protein>
<accession>A0A7W7C862</accession>
<dbReference type="RefSeq" id="WP_185001032.1">
    <property type="nucleotide sequence ID" value="NZ_BAAAUI010000033.1"/>
</dbReference>
<dbReference type="PANTHER" id="PTHR43731">
    <property type="entry name" value="RHOMBOID PROTEASE"/>
    <property type="match status" value="1"/>
</dbReference>
<evidence type="ECO:0000256" key="4">
    <source>
        <dbReference type="ARBA" id="ARBA00022801"/>
    </source>
</evidence>
<comment type="caution">
    <text evidence="9">The sequence shown here is derived from an EMBL/GenBank/DDBJ whole genome shotgun (WGS) entry which is preliminary data.</text>
</comment>
<keyword evidence="9" id="KW-0645">Protease</keyword>
<dbReference type="InterPro" id="IPR050925">
    <property type="entry name" value="Rhomboid_protease_S54"/>
</dbReference>
<name>A0A7W7C862_9PSEU</name>
<feature type="domain" description="Peptidase S54 rhomboid" evidence="8">
    <location>
        <begin position="116"/>
        <end position="244"/>
    </location>
</feature>
<keyword evidence="10" id="KW-1185">Reference proteome</keyword>
<dbReference type="Proteomes" id="UP000533598">
    <property type="component" value="Unassembled WGS sequence"/>
</dbReference>
<feature type="transmembrane region" description="Helical" evidence="7">
    <location>
        <begin position="207"/>
        <end position="226"/>
    </location>
</feature>
<dbReference type="EMBL" id="JACHMH010000001">
    <property type="protein sequence ID" value="MBB4674989.1"/>
    <property type="molecule type" value="Genomic_DNA"/>
</dbReference>
<evidence type="ECO:0000259" key="8">
    <source>
        <dbReference type="Pfam" id="PF01694"/>
    </source>
</evidence>
<keyword evidence="5 7" id="KW-1133">Transmembrane helix</keyword>
<keyword evidence="6 7" id="KW-0472">Membrane</keyword>
<dbReference type="GO" id="GO:0004252">
    <property type="term" value="F:serine-type endopeptidase activity"/>
    <property type="evidence" value="ECO:0007669"/>
    <property type="project" value="InterPro"/>
</dbReference>
<sequence length="297" mass="32237">MTQPHTLPGCTRHPETPTGLSCIRCEKPYCYRCLTDGSVGKQCPECVAQGKKSQRRGVNLVGNEDEHIRPIVMPVLIALNIVMFAITVVQAGTFNDLAASWVYDNGAMWNLAVAGDQWWRLITSEFLHVAPWHLAVNMLSLWMLGQELEPMFGRIRFLLLYLLSAVGASVAVFLFSEGAVGASGAIFGLLGAVVVVFIRKRQSLQPLLMVFGLNVVFGLVIGNVSWVGHGGGLVVGALVAAGLIYVPVASRKLWQTINLVAITAAVIGLAIFQYYEMPRYECDPPGARILCGPVDPN</sequence>
<proteinExistence type="inferred from homology"/>
<feature type="transmembrane region" description="Helical" evidence="7">
    <location>
        <begin position="232"/>
        <end position="249"/>
    </location>
</feature>
<reference evidence="9 10" key="1">
    <citation type="submission" date="2020-08" db="EMBL/GenBank/DDBJ databases">
        <title>Sequencing the genomes of 1000 actinobacteria strains.</title>
        <authorList>
            <person name="Klenk H.-P."/>
        </authorList>
    </citation>
    <scope>NUCLEOTIDE SEQUENCE [LARGE SCALE GENOMIC DNA]</scope>
    <source>
        <strain evidence="9 10">DSM 44230</strain>
    </source>
</reference>
<dbReference type="AlphaFoldDB" id="A0A7W7C862"/>
<dbReference type="SUPFAM" id="SSF144091">
    <property type="entry name" value="Rhomboid-like"/>
    <property type="match status" value="1"/>
</dbReference>
<dbReference type="GO" id="GO:0016020">
    <property type="term" value="C:membrane"/>
    <property type="evidence" value="ECO:0007669"/>
    <property type="project" value="UniProtKB-SubCell"/>
</dbReference>
<evidence type="ECO:0000256" key="6">
    <source>
        <dbReference type="ARBA" id="ARBA00023136"/>
    </source>
</evidence>
<organism evidence="9 10">
    <name type="scientific">Crossiella cryophila</name>
    <dbReference type="NCBI Taxonomy" id="43355"/>
    <lineage>
        <taxon>Bacteria</taxon>
        <taxon>Bacillati</taxon>
        <taxon>Actinomycetota</taxon>
        <taxon>Actinomycetes</taxon>
        <taxon>Pseudonocardiales</taxon>
        <taxon>Pseudonocardiaceae</taxon>
        <taxon>Crossiella</taxon>
    </lineage>
</organism>